<name>A0A388LLK3_CHABU</name>
<proteinExistence type="predicted"/>
<sequence length="327" mass="30843">MAGNSGRYTVCFGAVVGVRHTAVGSRAAAAIAYAVAAVSAAGAIGGPRTAGVGIALAALAAVYASGHHTHLARGSANVVGTGPGIDESAYEFAVGAAPAAVGSVLGTVVVGRPASDLAIGIVGRPGIGVVDLALATAFAGPPAYAAVGIGLGAAVAKHERVVVVAVGCGSVGDTDRAFAVVAGRHCCDAQGTGIDAAVGVGGHAIAGGRAVDQAAAVDAPELRGIAADGIALVIAVAGSPAIAADGAALVVDFAGPGRIDVAGAQRTGLGDPVGAGGEAVVGRLAVDPAPTAAGIVLRGQSTSASAGPPLLSRDELLDPLHGQTLVS</sequence>
<reference evidence="1 2" key="1">
    <citation type="journal article" date="2018" name="Cell">
        <title>The Chara Genome: Secondary Complexity and Implications for Plant Terrestrialization.</title>
        <authorList>
            <person name="Nishiyama T."/>
            <person name="Sakayama H."/>
            <person name="Vries J.D."/>
            <person name="Buschmann H."/>
            <person name="Saint-Marcoux D."/>
            <person name="Ullrich K.K."/>
            <person name="Haas F.B."/>
            <person name="Vanderstraeten L."/>
            <person name="Becker D."/>
            <person name="Lang D."/>
            <person name="Vosolsobe S."/>
            <person name="Rombauts S."/>
            <person name="Wilhelmsson P.K.I."/>
            <person name="Janitza P."/>
            <person name="Kern R."/>
            <person name="Heyl A."/>
            <person name="Rumpler F."/>
            <person name="Villalobos L.I.A.C."/>
            <person name="Clay J.M."/>
            <person name="Skokan R."/>
            <person name="Toyoda A."/>
            <person name="Suzuki Y."/>
            <person name="Kagoshima H."/>
            <person name="Schijlen E."/>
            <person name="Tajeshwar N."/>
            <person name="Catarino B."/>
            <person name="Hetherington A.J."/>
            <person name="Saltykova A."/>
            <person name="Bonnot C."/>
            <person name="Breuninger H."/>
            <person name="Symeonidi A."/>
            <person name="Radhakrishnan G.V."/>
            <person name="Van Nieuwerburgh F."/>
            <person name="Deforce D."/>
            <person name="Chang C."/>
            <person name="Karol K.G."/>
            <person name="Hedrich R."/>
            <person name="Ulvskov P."/>
            <person name="Glockner G."/>
            <person name="Delwiche C.F."/>
            <person name="Petrasek J."/>
            <person name="Van de Peer Y."/>
            <person name="Friml J."/>
            <person name="Beilby M."/>
            <person name="Dolan L."/>
            <person name="Kohara Y."/>
            <person name="Sugano S."/>
            <person name="Fujiyama A."/>
            <person name="Delaux P.-M."/>
            <person name="Quint M."/>
            <person name="TheiBen G."/>
            <person name="Hagemann M."/>
            <person name="Harholt J."/>
            <person name="Dunand C."/>
            <person name="Zachgo S."/>
            <person name="Langdale J."/>
            <person name="Maumus F."/>
            <person name="Straeten D.V.D."/>
            <person name="Gould S.B."/>
            <person name="Rensing S.A."/>
        </authorList>
    </citation>
    <scope>NUCLEOTIDE SEQUENCE [LARGE SCALE GENOMIC DNA]</scope>
    <source>
        <strain evidence="1 2">S276</strain>
    </source>
</reference>
<gene>
    <name evidence="1" type="ORF">CBR_g36824</name>
</gene>
<dbReference type="Proteomes" id="UP000265515">
    <property type="component" value="Unassembled WGS sequence"/>
</dbReference>
<dbReference type="AlphaFoldDB" id="A0A388LLK3"/>
<evidence type="ECO:0000313" key="1">
    <source>
        <dbReference type="EMBL" id="GBG83210.1"/>
    </source>
</evidence>
<dbReference type="Gramene" id="GBG83210">
    <property type="protein sequence ID" value="GBG83210"/>
    <property type="gene ID" value="CBR_g36824"/>
</dbReference>
<protein>
    <submittedName>
        <fullName evidence="1">Uncharacterized protein</fullName>
    </submittedName>
</protein>
<dbReference type="EMBL" id="BFEA01000432">
    <property type="protein sequence ID" value="GBG83210.1"/>
    <property type="molecule type" value="Genomic_DNA"/>
</dbReference>
<organism evidence="1 2">
    <name type="scientific">Chara braunii</name>
    <name type="common">Braun's stonewort</name>
    <dbReference type="NCBI Taxonomy" id="69332"/>
    <lineage>
        <taxon>Eukaryota</taxon>
        <taxon>Viridiplantae</taxon>
        <taxon>Streptophyta</taxon>
        <taxon>Charophyceae</taxon>
        <taxon>Charales</taxon>
        <taxon>Characeae</taxon>
        <taxon>Chara</taxon>
    </lineage>
</organism>
<accession>A0A388LLK3</accession>
<keyword evidence="2" id="KW-1185">Reference proteome</keyword>
<evidence type="ECO:0000313" key="2">
    <source>
        <dbReference type="Proteomes" id="UP000265515"/>
    </source>
</evidence>
<comment type="caution">
    <text evidence="1">The sequence shown here is derived from an EMBL/GenBank/DDBJ whole genome shotgun (WGS) entry which is preliminary data.</text>
</comment>